<accession>A0A1I4R5L9</accession>
<dbReference type="SMART" id="SM00885">
    <property type="entry name" value="D5_N"/>
    <property type="match status" value="1"/>
</dbReference>
<dbReference type="Pfam" id="PF08706">
    <property type="entry name" value="D5_N"/>
    <property type="match status" value="1"/>
</dbReference>
<evidence type="ECO:0000259" key="5">
    <source>
        <dbReference type="PROSITE" id="PS51206"/>
    </source>
</evidence>
<dbReference type="GO" id="GO:0005524">
    <property type="term" value="F:ATP binding"/>
    <property type="evidence" value="ECO:0007669"/>
    <property type="project" value="UniProtKB-KW"/>
</dbReference>
<keyword evidence="2" id="KW-0378">Hydrolase</keyword>
<sequence>MIEKIIFAPNLVDAFNQTGLPYPGEHTQGGTVRFSTDGRAYDKAGWLRMFPDGKGACFGDWRQGATYCWQQREDNAPKPTSGEIKQAKEQAKKAREQAEAEREERYRKSAADLKRVFDDLPQANATNGYLKRKGVEPAGDVRQGAKGQLVIPVLDGEGNLQSVQQIYLDGTKRFAPNAKMAGGRFIFDQIKDGEPIVLAEGFSTSASIFMTGVGAVVNCFFGSNLKEVAADIRERYPTSIILVAGDLDEGGQGERYAKAAIASAMPLSAMVLPSFSDGRTKGDFNDLHQSDGLDEVKNQLRRALSELNDRVNSKPPVKFEEPSLPSCDARDGTRQTRPLTELGNAQRLHDLYGKDLRFVYETDKFLIWHEGAWRWDASGFGVRSLAAILPKIIYQEGANFGVKEAEHFLKHARFSQKEAAINSALNLLKSMNGISLSASSLDQNPILIGLDFGSKVIDLRTGKVRPARRDDYVTKSLRPTDVGDASKAVRWCKFLDQIFLGDAELIDWMKRFLGYTLTGETSEQIFLFLFGLGSNGKGVFTEVVRHILGDYSRVMEPETLAETRRQAGQANPDVANLVGARVGISTETPEGSMLNENFIKTLVGGDHMTARRLYEMPIEFKPQVKLIMSGNHRPIVRGTDHGIWRRVRLVPFNKTFSEGDRDPSLLNKLKAESHHILAWMIDGCLEWQKRGLSDTPKVIAEQTQGYRDEQDITGLWLSECTEADYMHETSMTSLYECYRAWAISNGLKPCSSAILGRRLSERGFAAGRTGSRGRFWRGVKVIHNAYYGGSDALYSQSFDEGCSDR</sequence>
<feature type="compositionally biased region" description="Basic and acidic residues" evidence="4">
    <location>
        <begin position="311"/>
        <end position="321"/>
    </location>
</feature>
<dbReference type="NCBIfam" id="TIGR01613">
    <property type="entry name" value="primase_Cterm"/>
    <property type="match status" value="1"/>
</dbReference>
<evidence type="ECO:0000313" key="7">
    <source>
        <dbReference type="Proteomes" id="UP000199561"/>
    </source>
</evidence>
<keyword evidence="3" id="KW-0067">ATP-binding</keyword>
<proteinExistence type="predicted"/>
<dbReference type="Pfam" id="PF19263">
    <property type="entry name" value="DUF5906"/>
    <property type="match status" value="1"/>
</dbReference>
<dbReference type="PANTHER" id="PTHR35372">
    <property type="entry name" value="ATP BINDING PROTEIN-RELATED"/>
    <property type="match status" value="1"/>
</dbReference>
<dbReference type="InterPro" id="IPR006171">
    <property type="entry name" value="TOPRIM_dom"/>
</dbReference>
<evidence type="ECO:0000256" key="4">
    <source>
        <dbReference type="SAM" id="MobiDB-lite"/>
    </source>
</evidence>
<evidence type="ECO:0000313" key="6">
    <source>
        <dbReference type="EMBL" id="SFM47230.1"/>
    </source>
</evidence>
<dbReference type="AlphaFoldDB" id="A0A1I4R5L9"/>
<keyword evidence="1" id="KW-0547">Nucleotide-binding</keyword>
<dbReference type="Gene3D" id="3.40.50.300">
    <property type="entry name" value="P-loop containing nucleotide triphosphate hydrolases"/>
    <property type="match status" value="1"/>
</dbReference>
<dbReference type="CDD" id="cd01029">
    <property type="entry name" value="TOPRIM_primases"/>
    <property type="match status" value="1"/>
</dbReference>
<evidence type="ECO:0000256" key="2">
    <source>
        <dbReference type="ARBA" id="ARBA00022801"/>
    </source>
</evidence>
<feature type="region of interest" description="Disordered" evidence="4">
    <location>
        <begin position="73"/>
        <end position="106"/>
    </location>
</feature>
<dbReference type="EMBL" id="FOUF01000017">
    <property type="protein sequence ID" value="SFM47230.1"/>
    <property type="molecule type" value="Genomic_DNA"/>
</dbReference>
<dbReference type="Proteomes" id="UP000199561">
    <property type="component" value="Unassembled WGS sequence"/>
</dbReference>
<protein>
    <submittedName>
        <fullName evidence="6">Phage/plasmid primase, P4 family, C-terminal domain-containing protein</fullName>
    </submittedName>
</protein>
<dbReference type="Pfam" id="PF13362">
    <property type="entry name" value="Toprim_3"/>
    <property type="match status" value="1"/>
</dbReference>
<feature type="region of interest" description="Disordered" evidence="4">
    <location>
        <begin position="311"/>
        <end position="332"/>
    </location>
</feature>
<reference evidence="6 7" key="1">
    <citation type="submission" date="2016-10" db="EMBL/GenBank/DDBJ databases">
        <authorList>
            <person name="de Groot N.N."/>
        </authorList>
    </citation>
    <scope>NUCLEOTIDE SEQUENCE [LARGE SCALE GENOMIC DNA]</scope>
    <source>
        <strain evidence="6 7">Nm146</strain>
    </source>
</reference>
<name>A0A1I4R5L9_9PROT</name>
<dbReference type="SUPFAM" id="SSF52540">
    <property type="entry name" value="P-loop containing nucleoside triphosphate hydrolases"/>
    <property type="match status" value="1"/>
</dbReference>
<dbReference type="STRING" id="52442.SAMN05421880_11769"/>
<evidence type="ECO:0000256" key="3">
    <source>
        <dbReference type="ARBA" id="ARBA00022840"/>
    </source>
</evidence>
<feature type="domain" description="SF3 helicase" evidence="5">
    <location>
        <begin position="504"/>
        <end position="665"/>
    </location>
</feature>
<gene>
    <name evidence="6" type="ORF">SAMN05421880_11769</name>
</gene>
<evidence type="ECO:0000256" key="1">
    <source>
        <dbReference type="ARBA" id="ARBA00022741"/>
    </source>
</evidence>
<dbReference type="InterPro" id="IPR014818">
    <property type="entry name" value="Phage/plasmid_primase_P4_C"/>
</dbReference>
<organism evidence="6 7">
    <name type="scientific">Nitrosomonas nitrosa</name>
    <dbReference type="NCBI Taxonomy" id="52442"/>
    <lineage>
        <taxon>Bacteria</taxon>
        <taxon>Pseudomonadati</taxon>
        <taxon>Pseudomonadota</taxon>
        <taxon>Betaproteobacteria</taxon>
        <taxon>Nitrosomonadales</taxon>
        <taxon>Nitrosomonadaceae</taxon>
        <taxon>Nitrosomonas</taxon>
    </lineage>
</organism>
<dbReference type="InterPro" id="IPR034154">
    <property type="entry name" value="TOPRIM_DnaG/twinkle"/>
</dbReference>
<dbReference type="RefSeq" id="WP_090669564.1">
    <property type="nucleotide sequence ID" value="NZ_FOUF01000017.1"/>
</dbReference>
<dbReference type="InterPro" id="IPR014015">
    <property type="entry name" value="Helicase_SF3_DNA-vir"/>
</dbReference>
<dbReference type="PANTHER" id="PTHR35372:SF2">
    <property type="entry name" value="SF3 HELICASE DOMAIN-CONTAINING PROTEIN"/>
    <property type="match status" value="1"/>
</dbReference>
<feature type="compositionally biased region" description="Basic and acidic residues" evidence="4">
    <location>
        <begin position="85"/>
        <end position="106"/>
    </location>
</feature>
<dbReference type="InterPro" id="IPR051620">
    <property type="entry name" value="ORF904-like_C"/>
</dbReference>
<keyword evidence="7" id="KW-1185">Reference proteome</keyword>
<dbReference type="InterPro" id="IPR045455">
    <property type="entry name" value="NrS-1_pol-like_helicase"/>
</dbReference>
<dbReference type="InterPro" id="IPR027417">
    <property type="entry name" value="P-loop_NTPase"/>
</dbReference>
<dbReference type="PROSITE" id="PS51206">
    <property type="entry name" value="SF3_HELICASE_1"/>
    <property type="match status" value="1"/>
</dbReference>
<dbReference type="InterPro" id="IPR006500">
    <property type="entry name" value="Helicase_put_C_phage/plasmid"/>
</dbReference>
<dbReference type="GO" id="GO:0016787">
    <property type="term" value="F:hydrolase activity"/>
    <property type="evidence" value="ECO:0007669"/>
    <property type="project" value="UniProtKB-KW"/>
</dbReference>